<dbReference type="InterPro" id="IPR036852">
    <property type="entry name" value="Peptidase_S8/S53_dom_sf"/>
</dbReference>
<name>A0A5B9PDC9_9BACT</name>
<dbReference type="KEGG" id="mff:MFFC18_08850"/>
<dbReference type="EMBL" id="CP042912">
    <property type="protein sequence ID" value="QEG21033.1"/>
    <property type="molecule type" value="Genomic_DNA"/>
</dbReference>
<dbReference type="InterPro" id="IPR001343">
    <property type="entry name" value="Hemolysn_Ca-bd"/>
</dbReference>
<evidence type="ECO:0000259" key="9">
    <source>
        <dbReference type="Pfam" id="PF00082"/>
    </source>
</evidence>
<dbReference type="CDD" id="cd07473">
    <property type="entry name" value="Peptidases_S8_Subtilisin_like"/>
    <property type="match status" value="1"/>
</dbReference>
<feature type="active site" description="Charge relay system" evidence="5 6">
    <location>
        <position position="243"/>
    </location>
</feature>
<dbReference type="InterPro" id="IPR015500">
    <property type="entry name" value="Peptidase_S8_subtilisin-rel"/>
</dbReference>
<dbReference type="PROSITE" id="PS51892">
    <property type="entry name" value="SUBTILASE"/>
    <property type="match status" value="1"/>
</dbReference>
<dbReference type="Gene3D" id="3.40.50.200">
    <property type="entry name" value="Peptidase S8/S53 domain"/>
    <property type="match status" value="1"/>
</dbReference>
<dbReference type="InterPro" id="IPR023828">
    <property type="entry name" value="Peptidase_S8_Ser-AS"/>
</dbReference>
<evidence type="ECO:0000256" key="3">
    <source>
        <dbReference type="ARBA" id="ARBA00022801"/>
    </source>
</evidence>
<dbReference type="EC" id="3.4.21.-" evidence="10"/>
<dbReference type="SUPFAM" id="SSF51120">
    <property type="entry name" value="beta-Roll"/>
    <property type="match status" value="2"/>
</dbReference>
<dbReference type="GO" id="GO:0005509">
    <property type="term" value="F:calcium ion binding"/>
    <property type="evidence" value="ECO:0007669"/>
    <property type="project" value="InterPro"/>
</dbReference>
<evidence type="ECO:0000256" key="8">
    <source>
        <dbReference type="SAM" id="MobiDB-lite"/>
    </source>
</evidence>
<dbReference type="PANTHER" id="PTHR43399">
    <property type="entry name" value="SUBTILISIN-RELATED"/>
    <property type="match status" value="1"/>
</dbReference>
<dbReference type="PROSITE" id="PS00136">
    <property type="entry name" value="SUBTILASE_ASP"/>
    <property type="match status" value="1"/>
</dbReference>
<feature type="domain" description="Peptidase S8/S53" evidence="9">
    <location>
        <begin position="180"/>
        <end position="445"/>
    </location>
</feature>
<evidence type="ECO:0000256" key="4">
    <source>
        <dbReference type="ARBA" id="ARBA00022825"/>
    </source>
</evidence>
<keyword evidence="3 6" id="KW-0378">Hydrolase</keyword>
<keyword evidence="2 6" id="KW-0645">Protease</keyword>
<evidence type="ECO:0000313" key="11">
    <source>
        <dbReference type="Proteomes" id="UP000322214"/>
    </source>
</evidence>
<keyword evidence="4 6" id="KW-0720">Serine protease</keyword>
<dbReference type="Gene3D" id="2.150.10.10">
    <property type="entry name" value="Serralysin-like metalloprotease, C-terminal"/>
    <property type="match status" value="4"/>
</dbReference>
<organism evidence="10 11">
    <name type="scientific">Mariniblastus fucicola</name>
    <dbReference type="NCBI Taxonomy" id="980251"/>
    <lineage>
        <taxon>Bacteria</taxon>
        <taxon>Pseudomonadati</taxon>
        <taxon>Planctomycetota</taxon>
        <taxon>Planctomycetia</taxon>
        <taxon>Pirellulales</taxon>
        <taxon>Pirellulaceae</taxon>
        <taxon>Mariniblastus</taxon>
    </lineage>
</organism>
<accession>A0A5B9PDC9</accession>
<protein>
    <submittedName>
        <fullName evidence="10">Thermophilic serine proteinase</fullName>
        <ecNumber evidence="10">3.4.21.-</ecNumber>
    </submittedName>
</protein>
<dbReference type="PRINTS" id="PR00723">
    <property type="entry name" value="SUBTILISIN"/>
</dbReference>
<proteinExistence type="inferred from homology"/>
<feature type="active site" description="Charge relay system" evidence="5 6">
    <location>
        <position position="188"/>
    </location>
</feature>
<dbReference type="PROSITE" id="PS00330">
    <property type="entry name" value="HEMOLYSIN_CALCIUM"/>
    <property type="match status" value="1"/>
</dbReference>
<dbReference type="Pfam" id="PF00353">
    <property type="entry name" value="HemolysinCabind"/>
    <property type="match status" value="4"/>
</dbReference>
<evidence type="ECO:0000256" key="1">
    <source>
        <dbReference type="ARBA" id="ARBA00011073"/>
    </source>
</evidence>
<dbReference type="AlphaFoldDB" id="A0A5B9PDC9"/>
<sequence>MAKRRKTGKRSGFGFQKLEPKQLMAGDLVSANLSADWFFEEPVAQQQTARTAENTVSKQDWGGQQTEVKSGEWLIQLADNTLQDNSIATVVEEIQSEMPHVDVIGGTGRIGQLHVRSSLGFDQAQRAFATSPAISAHEPVQILTIAGLDQGSSNSDLSNQQWALDKINAPEAWDAGFDDTGIVVAVIDTGVDYQHSDLQHNMWRNPGEIAGNGIDDDGNGFTDDIFGVDFANGDSDPHDDANHGTHVAGIIAADRSNNVGIVGVSQANIMAVKFLGADGRGSLDNALKSINYTNLMRATYGINIRVANHSWGGAFASEALENAFAQSEAVGILSVVSAGNESENNDSYTYSPANVDVDSVITVAATDQSDRLAGFSSYGTQSVDLSAPGVGIVSTVRGGGYQSFNGTSMAAPQVAGAAAIMFAAQPDLGLFEAKQALMETADTVQQGYTISDGRLNVASALNAVRPLELDGRVTIVDGVLSAPADNFSMPLNQVGDRVVTVNDGAIYIHANQRQNVRATDVGENVRFELSGVGASISATFASLSEVTFLGSQFDDVFINRSVNLDSTVRGNNGDDRILVVSGTNNLGGGNGADRIEGGLGNDFIHGGAGHDVLFGNGGDDYVVGKSGNDWIFGGIGNDTLLGGEGNDPIYGGSGDDRLDGNQGNDILRGGDGNDRVYGNEGHDSLFGDAGNDKLYGHAGNDWMTGGIGDDFLRGNEGDDVLYGDLGNDRILGDAGRDQLFGQAGNDRLEGGTGDDSMFGGLGDDYLRGHEGNDLLDGGEGKNRLRGDSGADRFTVIYANHMDNLIEDHEWWNFEWIDWI</sequence>
<dbReference type="InterPro" id="IPR023827">
    <property type="entry name" value="Peptidase_S8_Asp-AS"/>
</dbReference>
<dbReference type="GO" id="GO:0006508">
    <property type="term" value="P:proteolysis"/>
    <property type="evidence" value="ECO:0007669"/>
    <property type="project" value="UniProtKB-KW"/>
</dbReference>
<dbReference type="RefSeq" id="WP_075081935.1">
    <property type="nucleotide sequence ID" value="NZ_CP042912.1"/>
</dbReference>
<dbReference type="InterPro" id="IPR051048">
    <property type="entry name" value="Peptidase_S8/S53_subtilisin"/>
</dbReference>
<keyword evidence="11" id="KW-1185">Reference proteome</keyword>
<dbReference type="InterPro" id="IPR018511">
    <property type="entry name" value="Hemolysin-typ_Ca-bd_CS"/>
</dbReference>
<dbReference type="InterPro" id="IPR022398">
    <property type="entry name" value="Peptidase_S8_His-AS"/>
</dbReference>
<dbReference type="InterPro" id="IPR011049">
    <property type="entry name" value="Serralysin-like_metalloprot_C"/>
</dbReference>
<reference evidence="10 11" key="1">
    <citation type="submission" date="2019-08" db="EMBL/GenBank/DDBJ databases">
        <title>Deep-cultivation of Planctomycetes and their phenomic and genomic characterization uncovers novel biology.</title>
        <authorList>
            <person name="Wiegand S."/>
            <person name="Jogler M."/>
            <person name="Boedeker C."/>
            <person name="Pinto D."/>
            <person name="Vollmers J."/>
            <person name="Rivas-Marin E."/>
            <person name="Kohn T."/>
            <person name="Peeters S.H."/>
            <person name="Heuer A."/>
            <person name="Rast P."/>
            <person name="Oberbeckmann S."/>
            <person name="Bunk B."/>
            <person name="Jeske O."/>
            <person name="Meyerdierks A."/>
            <person name="Storesund J.E."/>
            <person name="Kallscheuer N."/>
            <person name="Luecker S."/>
            <person name="Lage O.M."/>
            <person name="Pohl T."/>
            <person name="Merkel B.J."/>
            <person name="Hornburger P."/>
            <person name="Mueller R.-W."/>
            <person name="Bruemmer F."/>
            <person name="Labrenz M."/>
            <person name="Spormann A.M."/>
            <person name="Op den Camp H."/>
            <person name="Overmann J."/>
            <person name="Amann R."/>
            <person name="Jetten M.S.M."/>
            <person name="Mascher T."/>
            <person name="Medema M.H."/>
            <person name="Devos D.P."/>
            <person name="Kaster A.-K."/>
            <person name="Ovreas L."/>
            <person name="Rohde M."/>
            <person name="Galperin M.Y."/>
            <person name="Jogler C."/>
        </authorList>
    </citation>
    <scope>NUCLEOTIDE SEQUENCE [LARGE SCALE GENOMIC DNA]</scope>
    <source>
        <strain evidence="10 11">FC18</strain>
    </source>
</reference>
<dbReference type="PRINTS" id="PR00313">
    <property type="entry name" value="CABNDNGRPT"/>
</dbReference>
<evidence type="ECO:0000256" key="2">
    <source>
        <dbReference type="ARBA" id="ARBA00022670"/>
    </source>
</evidence>
<dbReference type="Proteomes" id="UP000322214">
    <property type="component" value="Chromosome"/>
</dbReference>
<dbReference type="OrthoDB" id="252653at2"/>
<dbReference type="InterPro" id="IPR034204">
    <property type="entry name" value="PfSUB1-like_cat_dom"/>
</dbReference>
<gene>
    <name evidence="10" type="ORF">MFFC18_08850</name>
</gene>
<evidence type="ECO:0000256" key="7">
    <source>
        <dbReference type="RuleBase" id="RU003355"/>
    </source>
</evidence>
<dbReference type="PROSITE" id="PS00137">
    <property type="entry name" value="SUBTILASE_HIS"/>
    <property type="match status" value="1"/>
</dbReference>
<dbReference type="Pfam" id="PF00082">
    <property type="entry name" value="Peptidase_S8"/>
    <property type="match status" value="1"/>
</dbReference>
<dbReference type="PANTHER" id="PTHR43399:SF4">
    <property type="entry name" value="CELL WALL-ASSOCIATED PROTEASE"/>
    <property type="match status" value="1"/>
</dbReference>
<comment type="similarity">
    <text evidence="1 6 7">Belongs to the peptidase S8 family.</text>
</comment>
<feature type="region of interest" description="Disordered" evidence="8">
    <location>
        <begin position="650"/>
        <end position="672"/>
    </location>
</feature>
<dbReference type="SUPFAM" id="SSF52743">
    <property type="entry name" value="Subtilisin-like"/>
    <property type="match status" value="1"/>
</dbReference>
<evidence type="ECO:0000313" key="10">
    <source>
        <dbReference type="EMBL" id="QEG21033.1"/>
    </source>
</evidence>
<dbReference type="GO" id="GO:0004252">
    <property type="term" value="F:serine-type endopeptidase activity"/>
    <property type="evidence" value="ECO:0007669"/>
    <property type="project" value="UniProtKB-UniRule"/>
</dbReference>
<evidence type="ECO:0000256" key="6">
    <source>
        <dbReference type="PROSITE-ProRule" id="PRU01240"/>
    </source>
</evidence>
<dbReference type="PROSITE" id="PS00138">
    <property type="entry name" value="SUBTILASE_SER"/>
    <property type="match status" value="1"/>
</dbReference>
<dbReference type="STRING" id="980251.GCA_001642875_02055"/>
<dbReference type="InterPro" id="IPR000209">
    <property type="entry name" value="Peptidase_S8/S53_dom"/>
</dbReference>
<evidence type="ECO:0000256" key="5">
    <source>
        <dbReference type="PIRSR" id="PIRSR615500-1"/>
    </source>
</evidence>
<feature type="active site" description="Charge relay system" evidence="5 6">
    <location>
        <position position="408"/>
    </location>
</feature>